<comment type="caution">
    <text evidence="2">The sequence shown here is derived from an EMBL/GenBank/DDBJ whole genome shotgun (WGS) entry which is preliminary data.</text>
</comment>
<dbReference type="EMBL" id="JEMT01025383">
    <property type="protein sequence ID" value="EXX61534.1"/>
    <property type="molecule type" value="Genomic_DNA"/>
</dbReference>
<evidence type="ECO:0000313" key="2">
    <source>
        <dbReference type="EMBL" id="EXX61534.1"/>
    </source>
</evidence>
<keyword evidence="3" id="KW-1185">Reference proteome</keyword>
<proteinExistence type="predicted"/>
<sequence length="148" mass="15800">MAGACSAPTQVVGYSSFLGAVARLLDMTIGILGREDCCIRGDADAGRPLEQRMGCGWLEEDEKRAKFLGADNVAPQQSALQARQAGLVDDPPNMACAALSRDFVDGIDENSVGDALHLSQVLCFDGDAGEGHPSKRRWSQPRLLLSPR</sequence>
<reference evidence="2 3" key="1">
    <citation type="submission" date="2014-02" db="EMBL/GenBank/DDBJ databases">
        <title>Single nucleus genome sequencing reveals high similarity among nuclei of an endomycorrhizal fungus.</title>
        <authorList>
            <person name="Lin K."/>
            <person name="Geurts R."/>
            <person name="Zhang Z."/>
            <person name="Limpens E."/>
            <person name="Saunders D.G."/>
            <person name="Mu D."/>
            <person name="Pang E."/>
            <person name="Cao H."/>
            <person name="Cha H."/>
            <person name="Lin T."/>
            <person name="Zhou Q."/>
            <person name="Shang Y."/>
            <person name="Li Y."/>
            <person name="Ivanov S."/>
            <person name="Sharma T."/>
            <person name="Velzen R.V."/>
            <person name="Ruijter N.D."/>
            <person name="Aanen D.K."/>
            <person name="Win J."/>
            <person name="Kamoun S."/>
            <person name="Bisseling T."/>
            <person name="Huang S."/>
        </authorList>
    </citation>
    <scope>NUCLEOTIDE SEQUENCE [LARGE SCALE GENOMIC DNA]</scope>
    <source>
        <strain evidence="3">DAOM197198w</strain>
    </source>
</reference>
<evidence type="ECO:0000313" key="3">
    <source>
        <dbReference type="Proteomes" id="UP000022910"/>
    </source>
</evidence>
<dbReference type="Proteomes" id="UP000022910">
    <property type="component" value="Unassembled WGS sequence"/>
</dbReference>
<gene>
    <name evidence="2" type="ORF">RirG_170300</name>
</gene>
<dbReference type="HOGENOM" id="CLU_1759812_0_0_1"/>
<accession>A0A015K2B6</accession>
<evidence type="ECO:0000256" key="1">
    <source>
        <dbReference type="SAM" id="MobiDB-lite"/>
    </source>
</evidence>
<dbReference type="AlphaFoldDB" id="A0A015K2B6"/>
<feature type="region of interest" description="Disordered" evidence="1">
    <location>
        <begin position="128"/>
        <end position="148"/>
    </location>
</feature>
<organism evidence="2 3">
    <name type="scientific">Rhizophagus irregularis (strain DAOM 197198w)</name>
    <name type="common">Glomus intraradices</name>
    <dbReference type="NCBI Taxonomy" id="1432141"/>
    <lineage>
        <taxon>Eukaryota</taxon>
        <taxon>Fungi</taxon>
        <taxon>Fungi incertae sedis</taxon>
        <taxon>Mucoromycota</taxon>
        <taxon>Glomeromycotina</taxon>
        <taxon>Glomeromycetes</taxon>
        <taxon>Glomerales</taxon>
        <taxon>Glomeraceae</taxon>
        <taxon>Rhizophagus</taxon>
    </lineage>
</organism>
<protein>
    <submittedName>
        <fullName evidence="2">Uncharacterized protein</fullName>
    </submittedName>
</protein>
<name>A0A015K2B6_RHIIW</name>